<reference evidence="3" key="2">
    <citation type="submission" date="2020-09" db="EMBL/GenBank/DDBJ databases">
        <authorList>
            <person name="Sun Q."/>
            <person name="Ohkuma M."/>
        </authorList>
    </citation>
    <scope>NUCLEOTIDE SEQUENCE</scope>
    <source>
        <strain evidence="3">JCM 3172</strain>
    </source>
</reference>
<reference evidence="3" key="1">
    <citation type="journal article" date="2014" name="Int. J. Syst. Evol. Microbiol.">
        <title>Complete genome sequence of Corynebacterium casei LMG S-19264T (=DSM 44701T), isolated from a smear-ripened cheese.</title>
        <authorList>
            <consortium name="US DOE Joint Genome Institute (JGI-PGF)"/>
            <person name="Walter F."/>
            <person name="Albersmeier A."/>
            <person name="Kalinowski J."/>
            <person name="Ruckert C."/>
        </authorList>
    </citation>
    <scope>NUCLEOTIDE SEQUENCE</scope>
    <source>
        <strain evidence="3">JCM 3172</strain>
    </source>
</reference>
<gene>
    <name evidence="3" type="ORF">GCM10014713_53070</name>
</gene>
<keyword evidence="2" id="KW-0812">Transmembrane</keyword>
<feature type="region of interest" description="Disordered" evidence="1">
    <location>
        <begin position="39"/>
        <end position="59"/>
    </location>
</feature>
<feature type="transmembrane region" description="Helical" evidence="2">
    <location>
        <begin position="378"/>
        <end position="400"/>
    </location>
</feature>
<protein>
    <submittedName>
        <fullName evidence="3">Uncharacterized protein</fullName>
    </submittedName>
</protein>
<dbReference type="Proteomes" id="UP000619486">
    <property type="component" value="Unassembled WGS sequence"/>
</dbReference>
<keyword evidence="2" id="KW-1133">Transmembrane helix</keyword>
<evidence type="ECO:0000256" key="1">
    <source>
        <dbReference type="SAM" id="MobiDB-lite"/>
    </source>
</evidence>
<comment type="caution">
    <text evidence="3">The sequence shown here is derived from an EMBL/GenBank/DDBJ whole genome shotgun (WGS) entry which is preliminary data.</text>
</comment>
<accession>A0A918LTU6</accession>
<proteinExistence type="predicted"/>
<evidence type="ECO:0000313" key="3">
    <source>
        <dbReference type="EMBL" id="GGT52569.1"/>
    </source>
</evidence>
<organism evidence="3 4">
    <name type="scientific">Streptomyces purpureus</name>
    <dbReference type="NCBI Taxonomy" id="1951"/>
    <lineage>
        <taxon>Bacteria</taxon>
        <taxon>Bacillati</taxon>
        <taxon>Actinomycetota</taxon>
        <taxon>Actinomycetes</taxon>
        <taxon>Kitasatosporales</taxon>
        <taxon>Streptomycetaceae</taxon>
        <taxon>Streptomyces</taxon>
    </lineage>
</organism>
<feature type="region of interest" description="Disordered" evidence="1">
    <location>
        <begin position="174"/>
        <end position="212"/>
    </location>
</feature>
<dbReference type="EMBL" id="BMQQ01000025">
    <property type="protein sequence ID" value="GGT52569.1"/>
    <property type="molecule type" value="Genomic_DNA"/>
</dbReference>
<dbReference type="RefSeq" id="WP_229833235.1">
    <property type="nucleotide sequence ID" value="NZ_BMQQ01000025.1"/>
</dbReference>
<evidence type="ECO:0000313" key="4">
    <source>
        <dbReference type="Proteomes" id="UP000619486"/>
    </source>
</evidence>
<sequence>MTTATVAVGAVLAQGTAVATPSPEVSGDVPAYRMARDAQPVSGATSSGEGPLLKGPGTYTDTAVTGQKKYYRVRLDGTSNVYLSAVLAPLPGTEVGVLDGVRISLAKTDGTPCSEGTTLGFLGESARPIADYVSRRIEPGRSCQKAGEYLLEVEGRGRSRTVPQRWPMELTYKAEPPLKPGSAVPTAPTGWSTEPPAPAGGEPRRITGGTGFNDAAAVEGGVWRDEMRPGESRFYRVPVAWGRQLFVNAQLANLPGADRFAAINGFRVELYNPARGLVESKKDNYTGKPASVGFGTAPAAYANRTEGGSEAARAMRFEGWYYVQVSLDRTVPGAVPLTLDISVKGEGGAGPVYDGDAEAAGFALGDEARDAGDPAMKAFGLTGIGLGTALVAGLAAWWLLARRRA</sequence>
<name>A0A918LTU6_9ACTN</name>
<keyword evidence="2" id="KW-0472">Membrane</keyword>
<dbReference type="AlphaFoldDB" id="A0A918LTU6"/>
<keyword evidence="4" id="KW-1185">Reference proteome</keyword>
<evidence type="ECO:0000256" key="2">
    <source>
        <dbReference type="SAM" id="Phobius"/>
    </source>
</evidence>